<dbReference type="SUPFAM" id="SSF55186">
    <property type="entry name" value="ThrRS/AlaRS common domain"/>
    <property type="match status" value="1"/>
</dbReference>
<gene>
    <name evidence="5" type="ORF">Xbud_01660</name>
</gene>
<dbReference type="InterPro" id="IPR051335">
    <property type="entry name" value="Alanyl-tRNA_Editing_Enzymes"/>
</dbReference>
<proteinExistence type="predicted"/>
<dbReference type="PANTHER" id="PTHR43462">
    <property type="entry name" value="ALANYL-TRNA EDITING PROTEIN"/>
    <property type="match status" value="1"/>
</dbReference>
<dbReference type="RefSeq" id="WP_099135603.1">
    <property type="nucleotide sequence ID" value="NZ_CAWNNJ010000130.1"/>
</dbReference>
<dbReference type="AlphaFoldDB" id="A0A2D0J299"/>
<evidence type="ECO:0000313" key="6">
    <source>
        <dbReference type="Proteomes" id="UP000225833"/>
    </source>
</evidence>
<evidence type="ECO:0000256" key="1">
    <source>
        <dbReference type="ARBA" id="ARBA00001947"/>
    </source>
</evidence>
<dbReference type="Proteomes" id="UP000225833">
    <property type="component" value="Unassembled WGS sequence"/>
</dbReference>
<dbReference type="PANTHER" id="PTHR43462:SF2">
    <property type="entry name" value="THREONYL AND ALANYL TRNA SYNTHETASE SECOND ADDITIONAL DOMAIN-CONTAINING PROTEIN"/>
    <property type="match status" value="1"/>
</dbReference>
<evidence type="ECO:0000259" key="4">
    <source>
        <dbReference type="Pfam" id="PF07973"/>
    </source>
</evidence>
<dbReference type="Pfam" id="PF07973">
    <property type="entry name" value="tRNA_SAD"/>
    <property type="match status" value="1"/>
</dbReference>
<dbReference type="Gene3D" id="2.40.30.130">
    <property type="match status" value="1"/>
</dbReference>
<dbReference type="EMBL" id="NIBS01000006">
    <property type="protein sequence ID" value="PHM28262.1"/>
    <property type="molecule type" value="Genomic_DNA"/>
</dbReference>
<evidence type="ECO:0000313" key="5">
    <source>
        <dbReference type="EMBL" id="PHM28262.1"/>
    </source>
</evidence>
<comment type="cofactor">
    <cofactor evidence="1">
        <name>Zn(2+)</name>
        <dbReference type="ChEBI" id="CHEBI:29105"/>
    </cofactor>
</comment>
<keyword evidence="2" id="KW-0479">Metal-binding</keyword>
<dbReference type="SUPFAM" id="SSF50447">
    <property type="entry name" value="Translation proteins"/>
    <property type="match status" value="1"/>
</dbReference>
<evidence type="ECO:0000256" key="3">
    <source>
        <dbReference type="ARBA" id="ARBA00022833"/>
    </source>
</evidence>
<sequence length="218" mass="24389">MTERLYLSNSILSGEVEVLDCSFCGSSSFNDERYAIRLNVTPFHPQGGGQPSDVGWLNDVEVVHVAFENDDIIHYTKHPINAGVAFARVDENYRQLHSQLHSAGHLIGHIVEGLGWYPVSAHHWPGESRVIFKPGMHAQAVFVEALQESCDQLIAENLFCQITLRDDGFRQVSFGELPPYPCGGTHVTSLKHIHKIQIQAIKEKKGKLSVQYDIVMLT</sequence>
<feature type="domain" description="Threonyl/alanyl tRNA synthetase SAD" evidence="4">
    <location>
        <begin position="172"/>
        <end position="205"/>
    </location>
</feature>
<dbReference type="InterPro" id="IPR012947">
    <property type="entry name" value="tRNA_SAD"/>
</dbReference>
<dbReference type="InterPro" id="IPR009000">
    <property type="entry name" value="Transl_B-barrel_sf"/>
</dbReference>
<dbReference type="GO" id="GO:0046872">
    <property type="term" value="F:metal ion binding"/>
    <property type="evidence" value="ECO:0007669"/>
    <property type="project" value="UniProtKB-KW"/>
</dbReference>
<dbReference type="GO" id="GO:0005524">
    <property type="term" value="F:ATP binding"/>
    <property type="evidence" value="ECO:0007669"/>
    <property type="project" value="InterPro"/>
</dbReference>
<keyword evidence="3" id="KW-0862">Zinc</keyword>
<dbReference type="OrthoDB" id="9812949at2"/>
<dbReference type="GO" id="GO:0004812">
    <property type="term" value="F:aminoacyl-tRNA ligase activity"/>
    <property type="evidence" value="ECO:0007669"/>
    <property type="project" value="InterPro"/>
</dbReference>
<dbReference type="InterPro" id="IPR018163">
    <property type="entry name" value="Thr/Ala-tRNA-synth_IIc_edit"/>
</dbReference>
<dbReference type="Gene3D" id="3.30.980.10">
    <property type="entry name" value="Threonyl-trna Synthetase, Chain A, domain 2"/>
    <property type="match status" value="1"/>
</dbReference>
<reference evidence="5 6" key="1">
    <citation type="journal article" date="2017" name="Nat. Microbiol.">
        <title>Natural product diversity associated with the nematode symbionts Photorhabdus and Xenorhabdus.</title>
        <authorList>
            <person name="Tobias N.J."/>
            <person name="Wolff H."/>
            <person name="Djahanschiri B."/>
            <person name="Grundmann F."/>
            <person name="Kronenwerth M."/>
            <person name="Shi Y.M."/>
            <person name="Simonyi S."/>
            <person name="Grun P."/>
            <person name="Shapiro-Ilan D."/>
            <person name="Pidot S.J."/>
            <person name="Stinear T.P."/>
            <person name="Ebersberger I."/>
            <person name="Bode H.B."/>
        </authorList>
    </citation>
    <scope>NUCLEOTIDE SEQUENCE [LARGE SCALE GENOMIC DNA]</scope>
    <source>
        <strain evidence="5 6">DSM 16342</strain>
    </source>
</reference>
<dbReference type="GO" id="GO:0043039">
    <property type="term" value="P:tRNA aminoacylation"/>
    <property type="evidence" value="ECO:0007669"/>
    <property type="project" value="InterPro"/>
</dbReference>
<name>A0A2D0J299_XENBU</name>
<organism evidence="5 6">
    <name type="scientific">Xenorhabdus budapestensis</name>
    <dbReference type="NCBI Taxonomy" id="290110"/>
    <lineage>
        <taxon>Bacteria</taxon>
        <taxon>Pseudomonadati</taxon>
        <taxon>Pseudomonadota</taxon>
        <taxon>Gammaproteobacteria</taxon>
        <taxon>Enterobacterales</taxon>
        <taxon>Morganellaceae</taxon>
        <taxon>Xenorhabdus</taxon>
    </lineage>
</organism>
<protein>
    <submittedName>
        <fullName evidence="5">Serine-tRNA deacylase AlaX</fullName>
    </submittedName>
</protein>
<comment type="caution">
    <text evidence="5">The sequence shown here is derived from an EMBL/GenBank/DDBJ whole genome shotgun (WGS) entry which is preliminary data.</text>
</comment>
<evidence type="ECO:0000256" key="2">
    <source>
        <dbReference type="ARBA" id="ARBA00022723"/>
    </source>
</evidence>
<accession>A0A2D0J299</accession>